<evidence type="ECO:0000256" key="15">
    <source>
        <dbReference type="RuleBase" id="RU000461"/>
    </source>
</evidence>
<comment type="cofactor">
    <cofactor evidence="1 14">
        <name>heme</name>
        <dbReference type="ChEBI" id="CHEBI:30413"/>
    </cofactor>
</comment>
<comment type="similarity">
    <text evidence="5 15">Belongs to the cytochrome P450 family.</text>
</comment>
<evidence type="ECO:0000256" key="11">
    <source>
        <dbReference type="ARBA" id="ARBA00023004"/>
    </source>
</evidence>
<keyword evidence="9" id="KW-0492">Microsome</keyword>
<accession>A0AAW1I708</accession>
<name>A0AAW1I708_POPJA</name>
<gene>
    <name evidence="16" type="ORF">QE152_g38283</name>
</gene>
<comment type="function">
    <text evidence="2">May be involved in the metabolism of insect hormones and in the breakdown of synthetic insecticides.</text>
</comment>
<evidence type="ECO:0000313" key="16">
    <source>
        <dbReference type="EMBL" id="KAK9685118.1"/>
    </source>
</evidence>
<dbReference type="AlphaFoldDB" id="A0AAW1I708"/>
<dbReference type="GO" id="GO:0016705">
    <property type="term" value="F:oxidoreductase activity, acting on paired donors, with incorporation or reduction of molecular oxygen"/>
    <property type="evidence" value="ECO:0007669"/>
    <property type="project" value="InterPro"/>
</dbReference>
<evidence type="ECO:0000256" key="13">
    <source>
        <dbReference type="ARBA" id="ARBA00023136"/>
    </source>
</evidence>
<keyword evidence="17" id="KW-1185">Reference proteome</keyword>
<evidence type="ECO:0000256" key="1">
    <source>
        <dbReference type="ARBA" id="ARBA00001971"/>
    </source>
</evidence>
<protein>
    <submittedName>
        <fullName evidence="16">Cytochrome P450</fullName>
    </submittedName>
</protein>
<evidence type="ECO:0000256" key="2">
    <source>
        <dbReference type="ARBA" id="ARBA00003690"/>
    </source>
</evidence>
<evidence type="ECO:0000256" key="10">
    <source>
        <dbReference type="ARBA" id="ARBA00023002"/>
    </source>
</evidence>
<evidence type="ECO:0000256" key="7">
    <source>
        <dbReference type="ARBA" id="ARBA00022723"/>
    </source>
</evidence>
<keyword evidence="6 14" id="KW-0349">Heme</keyword>
<dbReference type="PANTHER" id="PTHR24292">
    <property type="entry name" value="CYTOCHROME P450"/>
    <property type="match status" value="1"/>
</dbReference>
<comment type="caution">
    <text evidence="16">The sequence shown here is derived from an EMBL/GenBank/DDBJ whole genome shotgun (WGS) entry which is preliminary data.</text>
</comment>
<dbReference type="Gene3D" id="1.10.630.10">
    <property type="entry name" value="Cytochrome P450"/>
    <property type="match status" value="1"/>
</dbReference>
<evidence type="ECO:0000256" key="5">
    <source>
        <dbReference type="ARBA" id="ARBA00010617"/>
    </source>
</evidence>
<dbReference type="InterPro" id="IPR001128">
    <property type="entry name" value="Cyt_P450"/>
</dbReference>
<organism evidence="16 17">
    <name type="scientific">Popillia japonica</name>
    <name type="common">Japanese beetle</name>
    <dbReference type="NCBI Taxonomy" id="7064"/>
    <lineage>
        <taxon>Eukaryota</taxon>
        <taxon>Metazoa</taxon>
        <taxon>Ecdysozoa</taxon>
        <taxon>Arthropoda</taxon>
        <taxon>Hexapoda</taxon>
        <taxon>Insecta</taxon>
        <taxon>Pterygota</taxon>
        <taxon>Neoptera</taxon>
        <taxon>Endopterygota</taxon>
        <taxon>Coleoptera</taxon>
        <taxon>Polyphaga</taxon>
        <taxon>Scarabaeiformia</taxon>
        <taxon>Scarabaeidae</taxon>
        <taxon>Rutelinae</taxon>
        <taxon>Popillia</taxon>
    </lineage>
</organism>
<keyword evidence="7 14" id="KW-0479">Metal-binding</keyword>
<evidence type="ECO:0000313" key="17">
    <source>
        <dbReference type="Proteomes" id="UP001458880"/>
    </source>
</evidence>
<keyword evidence="11 14" id="KW-0408">Iron</keyword>
<reference evidence="16 17" key="1">
    <citation type="journal article" date="2024" name="BMC Genomics">
        <title>De novo assembly and annotation of Popillia japonica's genome with initial clues to its potential as an invasive pest.</title>
        <authorList>
            <person name="Cucini C."/>
            <person name="Boschi S."/>
            <person name="Funari R."/>
            <person name="Cardaioli E."/>
            <person name="Iannotti N."/>
            <person name="Marturano G."/>
            <person name="Paoli F."/>
            <person name="Bruttini M."/>
            <person name="Carapelli A."/>
            <person name="Frati F."/>
            <person name="Nardi F."/>
        </authorList>
    </citation>
    <scope>NUCLEOTIDE SEQUENCE [LARGE SCALE GENOMIC DNA]</scope>
    <source>
        <strain evidence="16">DMR45628</strain>
    </source>
</reference>
<sequence length="130" mass="15070">MLLYQKDYQFSFRQWQYNGIQNFTQIQIYSTLNDLFYPNPDLFDPERFSETNKSSFRENTYIPFGAGPRKCIGMRFAMIQSKLALALLLKNFTFSLSSKTTLPMEMEAKGIVLAPKGGIWINVEKTTITN</sequence>
<dbReference type="EMBL" id="JASPKY010000807">
    <property type="protein sequence ID" value="KAK9685118.1"/>
    <property type="molecule type" value="Genomic_DNA"/>
</dbReference>
<dbReference type="GO" id="GO:0020037">
    <property type="term" value="F:heme binding"/>
    <property type="evidence" value="ECO:0007669"/>
    <property type="project" value="InterPro"/>
</dbReference>
<evidence type="ECO:0000256" key="3">
    <source>
        <dbReference type="ARBA" id="ARBA00004174"/>
    </source>
</evidence>
<keyword evidence="12 15" id="KW-0503">Monooxygenase</keyword>
<dbReference type="PROSITE" id="PS00086">
    <property type="entry name" value="CYTOCHROME_P450"/>
    <property type="match status" value="1"/>
</dbReference>
<feature type="binding site" description="axial binding residue" evidence="14">
    <location>
        <position position="71"/>
    </location>
    <ligand>
        <name>heme</name>
        <dbReference type="ChEBI" id="CHEBI:30413"/>
    </ligand>
    <ligandPart>
        <name>Fe</name>
        <dbReference type="ChEBI" id="CHEBI:18248"/>
    </ligandPart>
</feature>
<proteinExistence type="inferred from homology"/>
<dbReference type="Proteomes" id="UP001458880">
    <property type="component" value="Unassembled WGS sequence"/>
</dbReference>
<dbReference type="GO" id="GO:0004497">
    <property type="term" value="F:monooxygenase activity"/>
    <property type="evidence" value="ECO:0007669"/>
    <property type="project" value="UniProtKB-KW"/>
</dbReference>
<keyword evidence="10 15" id="KW-0560">Oxidoreductase</keyword>
<dbReference type="InterPro" id="IPR050476">
    <property type="entry name" value="Insect_CytP450_Detox"/>
</dbReference>
<dbReference type="InterPro" id="IPR017972">
    <property type="entry name" value="Cyt_P450_CS"/>
</dbReference>
<evidence type="ECO:0000256" key="9">
    <source>
        <dbReference type="ARBA" id="ARBA00022848"/>
    </source>
</evidence>
<comment type="subcellular location">
    <subcellularLocation>
        <location evidence="4">Endoplasmic reticulum membrane</location>
        <topology evidence="4">Peripheral membrane protein</topology>
    </subcellularLocation>
    <subcellularLocation>
        <location evidence="3">Microsome membrane</location>
        <topology evidence="3">Peripheral membrane protein</topology>
    </subcellularLocation>
</comment>
<evidence type="ECO:0000256" key="6">
    <source>
        <dbReference type="ARBA" id="ARBA00022617"/>
    </source>
</evidence>
<dbReference type="InterPro" id="IPR002403">
    <property type="entry name" value="Cyt_P450_E_grp-IV"/>
</dbReference>
<dbReference type="PRINTS" id="PR00465">
    <property type="entry name" value="EP450IV"/>
</dbReference>
<keyword evidence="13" id="KW-0472">Membrane</keyword>
<dbReference type="SUPFAM" id="SSF48264">
    <property type="entry name" value="Cytochrome P450"/>
    <property type="match status" value="1"/>
</dbReference>
<dbReference type="GO" id="GO:0005506">
    <property type="term" value="F:iron ion binding"/>
    <property type="evidence" value="ECO:0007669"/>
    <property type="project" value="InterPro"/>
</dbReference>
<evidence type="ECO:0000256" key="4">
    <source>
        <dbReference type="ARBA" id="ARBA00004406"/>
    </source>
</evidence>
<evidence type="ECO:0000256" key="12">
    <source>
        <dbReference type="ARBA" id="ARBA00023033"/>
    </source>
</evidence>
<dbReference type="GO" id="GO:0005789">
    <property type="term" value="C:endoplasmic reticulum membrane"/>
    <property type="evidence" value="ECO:0007669"/>
    <property type="project" value="UniProtKB-SubCell"/>
</dbReference>
<evidence type="ECO:0000256" key="8">
    <source>
        <dbReference type="ARBA" id="ARBA00022824"/>
    </source>
</evidence>
<evidence type="ECO:0000256" key="14">
    <source>
        <dbReference type="PIRSR" id="PIRSR602403-1"/>
    </source>
</evidence>
<dbReference type="InterPro" id="IPR036396">
    <property type="entry name" value="Cyt_P450_sf"/>
</dbReference>
<keyword evidence="8" id="KW-0256">Endoplasmic reticulum</keyword>
<dbReference type="PANTHER" id="PTHR24292:SF100">
    <property type="entry name" value="CYTOCHROME P450 6A16, ISOFORM B-RELATED"/>
    <property type="match status" value="1"/>
</dbReference>
<dbReference type="Pfam" id="PF00067">
    <property type="entry name" value="p450"/>
    <property type="match status" value="1"/>
</dbReference>